<proteinExistence type="inferred from homology"/>
<organism evidence="4 5">
    <name type="scientific">Sphagnum troendelagicum</name>
    <dbReference type="NCBI Taxonomy" id="128251"/>
    <lineage>
        <taxon>Eukaryota</taxon>
        <taxon>Viridiplantae</taxon>
        <taxon>Streptophyta</taxon>
        <taxon>Embryophyta</taxon>
        <taxon>Bryophyta</taxon>
        <taxon>Sphagnophytina</taxon>
        <taxon>Sphagnopsida</taxon>
        <taxon>Sphagnales</taxon>
        <taxon>Sphagnaceae</taxon>
        <taxon>Sphagnum</taxon>
    </lineage>
</organism>
<dbReference type="CDD" id="cd06465">
    <property type="entry name" value="p23_hB-ind1_like"/>
    <property type="match status" value="1"/>
</dbReference>
<dbReference type="PANTHER" id="PTHR22932:SF1">
    <property type="entry name" value="CO-CHAPERONE PROTEIN DAF-41"/>
    <property type="match status" value="1"/>
</dbReference>
<dbReference type="PROSITE" id="PS51203">
    <property type="entry name" value="CS"/>
    <property type="match status" value="1"/>
</dbReference>
<evidence type="ECO:0000313" key="5">
    <source>
        <dbReference type="Proteomes" id="UP001497512"/>
    </source>
</evidence>
<dbReference type="Pfam" id="PF04969">
    <property type="entry name" value="CS"/>
    <property type="match status" value="1"/>
</dbReference>
<gene>
    <name evidence="4" type="ORF">CSSPTR1EN2_LOCUS18631</name>
</gene>
<feature type="region of interest" description="Disordered" evidence="2">
    <location>
        <begin position="163"/>
        <end position="185"/>
    </location>
</feature>
<keyword evidence="5" id="KW-1185">Reference proteome</keyword>
<evidence type="ECO:0000256" key="1">
    <source>
        <dbReference type="ARBA" id="ARBA00025733"/>
    </source>
</evidence>
<dbReference type="EMBL" id="OZ019897">
    <property type="protein sequence ID" value="CAK9227222.1"/>
    <property type="molecule type" value="Genomic_DNA"/>
</dbReference>
<dbReference type="Proteomes" id="UP001497512">
    <property type="component" value="Chromosome 5"/>
</dbReference>
<name>A0ABP0UQ39_9BRYO</name>
<dbReference type="Gene3D" id="2.60.40.790">
    <property type="match status" value="1"/>
</dbReference>
<evidence type="ECO:0000313" key="4">
    <source>
        <dbReference type="EMBL" id="CAK9227222.1"/>
    </source>
</evidence>
<protein>
    <recommendedName>
        <fullName evidence="3">CS domain-containing protein</fullName>
    </recommendedName>
</protein>
<dbReference type="SUPFAM" id="SSF49764">
    <property type="entry name" value="HSP20-like chaperones"/>
    <property type="match status" value="1"/>
</dbReference>
<dbReference type="InterPro" id="IPR008978">
    <property type="entry name" value="HSP20-like_chaperone"/>
</dbReference>
<dbReference type="InterPro" id="IPR045250">
    <property type="entry name" value="p23-like"/>
</dbReference>
<sequence length="222" mass="23534">MSRHPEILWAQRSDKVFITVSLPDAKNPQVKLEPDGRFTFSATEGSGNQEYIADLELFGKLNVDASKIATGLRHTVCELEKAEKGWWKRLLKAEGKAPPYVKADWDKWVDEDEEEDAAAAAAAARPMSDFDMGGMGGMGSMGGLGGDMAGLDGMSGMGGMDFSGFNAGGEDESDDDGEFSESKAAAEMAGQSPYLDIVICLCLSHSAIGSHTDGGDPLCPSI</sequence>
<accession>A0ABP0UQ39</accession>
<feature type="non-terminal residue" evidence="4">
    <location>
        <position position="222"/>
    </location>
</feature>
<dbReference type="PANTHER" id="PTHR22932">
    <property type="entry name" value="TELOMERASE-BINDING PROTEIN P23 HSP90 CO-CHAPERONE"/>
    <property type="match status" value="1"/>
</dbReference>
<reference evidence="4" key="1">
    <citation type="submission" date="2024-02" db="EMBL/GenBank/DDBJ databases">
        <authorList>
            <consortium name="ELIXIR-Norway"/>
            <consortium name="Elixir Norway"/>
        </authorList>
    </citation>
    <scope>NUCLEOTIDE SEQUENCE</scope>
</reference>
<feature type="compositionally biased region" description="Acidic residues" evidence="2">
    <location>
        <begin position="169"/>
        <end position="179"/>
    </location>
</feature>
<evidence type="ECO:0000259" key="3">
    <source>
        <dbReference type="PROSITE" id="PS51203"/>
    </source>
</evidence>
<feature type="domain" description="CS" evidence="3">
    <location>
        <begin position="2"/>
        <end position="91"/>
    </location>
</feature>
<evidence type="ECO:0000256" key="2">
    <source>
        <dbReference type="SAM" id="MobiDB-lite"/>
    </source>
</evidence>
<comment type="similarity">
    <text evidence="1">Belongs to the p23/wos2 family.</text>
</comment>
<dbReference type="InterPro" id="IPR007052">
    <property type="entry name" value="CS_dom"/>
</dbReference>